<dbReference type="OrthoDB" id="9786489at2"/>
<dbReference type="STRING" id="153721.MYP_3731"/>
<dbReference type="InterPro" id="IPR011035">
    <property type="entry name" value="Ribosomal_bL25/Gln-tRNA_synth"/>
</dbReference>
<reference evidence="8 9" key="1">
    <citation type="submission" date="2014-09" db="EMBL/GenBank/DDBJ databases">
        <title>Sporocytophaga myxococcoides PG-01 genome sequencing.</title>
        <authorList>
            <person name="Liu L."/>
            <person name="Gao P.J."/>
            <person name="Chen G.J."/>
            <person name="Wang L.S."/>
        </authorList>
    </citation>
    <scope>NUCLEOTIDE SEQUENCE [LARGE SCALE GENOMIC DNA]</scope>
    <source>
        <strain evidence="8 9">PG-01</strain>
    </source>
</reference>
<dbReference type="Gene3D" id="2.170.120.20">
    <property type="entry name" value="Ribosomal protein L25, beta domain"/>
    <property type="match status" value="1"/>
</dbReference>
<comment type="similarity">
    <text evidence="5">Belongs to the bacterial ribosomal protein bL25 family. CTC subfamily.</text>
</comment>
<evidence type="ECO:0000256" key="1">
    <source>
        <dbReference type="ARBA" id="ARBA00022730"/>
    </source>
</evidence>
<evidence type="ECO:0000256" key="4">
    <source>
        <dbReference type="ARBA" id="ARBA00023274"/>
    </source>
</evidence>
<dbReference type="Pfam" id="PF01386">
    <property type="entry name" value="Ribosomal_L25p"/>
    <property type="match status" value="1"/>
</dbReference>
<dbReference type="InterPro" id="IPR001021">
    <property type="entry name" value="Ribosomal_bL25_long"/>
</dbReference>
<name>A0A098LHP1_9BACT</name>
<dbReference type="Pfam" id="PF14693">
    <property type="entry name" value="Ribosomal_TL5_C"/>
    <property type="match status" value="1"/>
</dbReference>
<dbReference type="NCBIfam" id="TIGR00731">
    <property type="entry name" value="bL25_bact_ctc"/>
    <property type="match status" value="1"/>
</dbReference>
<dbReference type="AlphaFoldDB" id="A0A098LHP1"/>
<keyword evidence="3 5" id="KW-0689">Ribosomal protein</keyword>
<evidence type="ECO:0000259" key="7">
    <source>
        <dbReference type="Pfam" id="PF14693"/>
    </source>
</evidence>
<proteinExistence type="inferred from homology"/>
<dbReference type="SUPFAM" id="SSF50715">
    <property type="entry name" value="Ribosomal protein L25-like"/>
    <property type="match status" value="1"/>
</dbReference>
<evidence type="ECO:0000256" key="3">
    <source>
        <dbReference type="ARBA" id="ARBA00022980"/>
    </source>
</evidence>
<evidence type="ECO:0000313" key="9">
    <source>
        <dbReference type="Proteomes" id="UP000030185"/>
    </source>
</evidence>
<dbReference type="InterPro" id="IPR020930">
    <property type="entry name" value="Ribosomal_uL5_bac-type"/>
</dbReference>
<dbReference type="GO" id="GO:0008097">
    <property type="term" value="F:5S rRNA binding"/>
    <property type="evidence" value="ECO:0007669"/>
    <property type="project" value="InterPro"/>
</dbReference>
<keyword evidence="1 5" id="KW-0699">rRNA-binding</keyword>
<dbReference type="PANTHER" id="PTHR33284">
    <property type="entry name" value="RIBOSOMAL PROTEIN L25/GLN-TRNA SYNTHETASE, ANTI-CODON-BINDING DOMAIN-CONTAINING PROTEIN"/>
    <property type="match status" value="1"/>
</dbReference>
<accession>A0A098LHP1</accession>
<dbReference type="InterPro" id="IPR037121">
    <property type="entry name" value="Ribosomal_bL25_C"/>
</dbReference>
<dbReference type="NCBIfam" id="NF004132">
    <property type="entry name" value="PRK05618.2-2"/>
    <property type="match status" value="1"/>
</dbReference>
<evidence type="ECO:0000259" key="6">
    <source>
        <dbReference type="Pfam" id="PF01386"/>
    </source>
</evidence>
<evidence type="ECO:0000256" key="2">
    <source>
        <dbReference type="ARBA" id="ARBA00022884"/>
    </source>
</evidence>
<organism evidence="8 9">
    <name type="scientific">Sporocytophaga myxococcoides</name>
    <dbReference type="NCBI Taxonomy" id="153721"/>
    <lineage>
        <taxon>Bacteria</taxon>
        <taxon>Pseudomonadati</taxon>
        <taxon>Bacteroidota</taxon>
        <taxon>Cytophagia</taxon>
        <taxon>Cytophagales</taxon>
        <taxon>Cytophagaceae</taxon>
        <taxon>Sporocytophaga</taxon>
    </lineage>
</organism>
<feature type="domain" description="Large ribosomal subunit protein bL25 beta" evidence="7">
    <location>
        <begin position="98"/>
        <end position="179"/>
    </location>
</feature>
<dbReference type="Proteomes" id="UP000030185">
    <property type="component" value="Unassembled WGS sequence"/>
</dbReference>
<dbReference type="GO" id="GO:0022625">
    <property type="term" value="C:cytosolic large ribosomal subunit"/>
    <property type="evidence" value="ECO:0007669"/>
    <property type="project" value="TreeGrafter"/>
</dbReference>
<dbReference type="GO" id="GO:0003735">
    <property type="term" value="F:structural constituent of ribosome"/>
    <property type="evidence" value="ECO:0007669"/>
    <property type="project" value="InterPro"/>
</dbReference>
<dbReference type="eggNOG" id="COG1825">
    <property type="taxonomic scope" value="Bacteria"/>
</dbReference>
<dbReference type="PANTHER" id="PTHR33284:SF1">
    <property type="entry name" value="RIBOSOMAL PROTEIN L25_GLN-TRNA SYNTHETASE, ANTI-CODON-BINDING DOMAIN-CONTAINING PROTEIN"/>
    <property type="match status" value="1"/>
</dbReference>
<protein>
    <recommendedName>
        <fullName evidence="5">Large ribosomal subunit protein bL25</fullName>
    </recommendedName>
    <alternativeName>
        <fullName evidence="5">General stress protein CTC</fullName>
    </alternativeName>
</protein>
<comment type="subunit">
    <text evidence="5">Part of the 50S ribosomal subunit; part of the 5S rRNA/L5/L18/L25 subcomplex. Contacts the 5S rRNA. Binds to the 5S rRNA independently of L5 and L18.</text>
</comment>
<dbReference type="RefSeq" id="WP_045466517.1">
    <property type="nucleotide sequence ID" value="NZ_BBLT01000008.1"/>
</dbReference>
<dbReference type="Gene3D" id="2.40.240.10">
    <property type="entry name" value="Ribosomal Protein L25, Chain P"/>
    <property type="match status" value="1"/>
</dbReference>
<gene>
    <name evidence="5" type="primary">rplY</name>
    <name evidence="5" type="synonym">ctc</name>
    <name evidence="8" type="ORF">MYP_3731</name>
</gene>
<dbReference type="InterPro" id="IPR029751">
    <property type="entry name" value="Ribosomal_L25_dom"/>
</dbReference>
<dbReference type="GO" id="GO:0006412">
    <property type="term" value="P:translation"/>
    <property type="evidence" value="ECO:0007669"/>
    <property type="project" value="UniProtKB-UniRule"/>
</dbReference>
<dbReference type="CDD" id="cd00495">
    <property type="entry name" value="Ribosomal_L25_TL5_CTC"/>
    <property type="match status" value="1"/>
</dbReference>
<dbReference type="InterPro" id="IPR020056">
    <property type="entry name" value="Rbsml_bL25/Gln-tRNA_synth_N"/>
</dbReference>
<dbReference type="InterPro" id="IPR020057">
    <property type="entry name" value="Ribosomal_bL25_b-dom"/>
</dbReference>
<keyword evidence="2 5" id="KW-0694">RNA-binding</keyword>
<evidence type="ECO:0000256" key="5">
    <source>
        <dbReference type="HAMAP-Rule" id="MF_01334"/>
    </source>
</evidence>
<evidence type="ECO:0000313" key="8">
    <source>
        <dbReference type="EMBL" id="GAL86501.1"/>
    </source>
</evidence>
<keyword evidence="4 5" id="KW-0687">Ribonucleoprotein</keyword>
<dbReference type="EMBL" id="BBLT01000008">
    <property type="protein sequence ID" value="GAL86501.1"/>
    <property type="molecule type" value="Genomic_DNA"/>
</dbReference>
<comment type="caution">
    <text evidence="8">The sequence shown here is derived from an EMBL/GenBank/DDBJ whole genome shotgun (WGS) entry which is preliminary data.</text>
</comment>
<sequence>MNSLEIIGFKRANLGKRESKQLRLDANVPCVLYGGEDQVHFYAPMFLFRDLVYTPNAYKVDLTVEGKKYSCILQDIQFHPVNDMILHADFLLLKEDKEVKMDVPVRITGTSPGVIKGGKLISKLKKVKVKALPKNLPDFVEADISSLEIGKSLRISDLKSGNFTFLNNKALPVVSVETTRALRGAAEEEKK</sequence>
<feature type="domain" description="Large ribosomal subunit protein bL25 L25" evidence="6">
    <location>
        <begin position="9"/>
        <end position="90"/>
    </location>
</feature>
<comment type="function">
    <text evidence="5">This is one of the proteins that binds to the 5S RNA in the ribosome where it forms part of the central protuberance.</text>
</comment>
<keyword evidence="9" id="KW-1185">Reference proteome</keyword>
<dbReference type="HAMAP" id="MF_01334">
    <property type="entry name" value="Ribosomal_bL25_CTC"/>
    <property type="match status" value="1"/>
</dbReference>